<keyword evidence="6" id="KW-0347">Helicase</keyword>
<evidence type="ECO:0000256" key="8">
    <source>
        <dbReference type="ARBA" id="ARBA00023125"/>
    </source>
</evidence>
<evidence type="ECO:0000256" key="5">
    <source>
        <dbReference type="ARBA" id="ARBA00022801"/>
    </source>
</evidence>
<dbReference type="Pfam" id="PF00271">
    <property type="entry name" value="Helicase_C"/>
    <property type="match status" value="1"/>
</dbReference>
<evidence type="ECO:0000256" key="12">
    <source>
        <dbReference type="ARBA" id="ARBA00070128"/>
    </source>
</evidence>
<feature type="domain" description="Helicase C-terminal" evidence="15">
    <location>
        <begin position="819"/>
        <end position="973"/>
    </location>
</feature>
<dbReference type="Gene3D" id="2.40.10.170">
    <property type="match status" value="1"/>
</dbReference>
<name>A0A1I5X6P5_9LACT</name>
<dbReference type="SMART" id="SM00982">
    <property type="entry name" value="TRCF"/>
    <property type="match status" value="1"/>
</dbReference>
<dbReference type="SUPFAM" id="SSF141259">
    <property type="entry name" value="CarD-like"/>
    <property type="match status" value="1"/>
</dbReference>
<gene>
    <name evidence="13" type="primary">mfd</name>
    <name evidence="16" type="ORF">SAMN04488506_1230</name>
</gene>
<dbReference type="InterPro" id="IPR036101">
    <property type="entry name" value="CarD-like/TRCF_RID_sf"/>
</dbReference>
<evidence type="ECO:0000256" key="2">
    <source>
        <dbReference type="ARBA" id="ARBA00022490"/>
    </source>
</evidence>
<dbReference type="STRING" id="82801.SAMN04488506_1230"/>
<dbReference type="SMART" id="SM00487">
    <property type="entry name" value="DEXDc"/>
    <property type="match status" value="1"/>
</dbReference>
<dbReference type="InterPro" id="IPR027417">
    <property type="entry name" value="P-loop_NTPase"/>
</dbReference>
<dbReference type="RefSeq" id="WP_092480283.1">
    <property type="nucleotide sequence ID" value="NZ_FOXW01000004.1"/>
</dbReference>
<comment type="function">
    <text evidence="13">Couples transcription and DNA repair by recognizing RNA polymerase (RNAP) stalled at DNA lesions. Mediates ATP-dependent release of RNAP and its truncated transcript from the DNA, and recruitment of nucleotide excision repair machinery to the damaged site.</text>
</comment>
<feature type="domain" description="Helicase ATP-binding" evidence="14">
    <location>
        <begin position="637"/>
        <end position="798"/>
    </location>
</feature>
<dbReference type="Proteomes" id="UP000199136">
    <property type="component" value="Unassembled WGS sequence"/>
</dbReference>
<dbReference type="InterPro" id="IPR014001">
    <property type="entry name" value="Helicase_ATP-bd"/>
</dbReference>
<dbReference type="Pfam" id="PF02559">
    <property type="entry name" value="CarD_TRCF_RID"/>
    <property type="match status" value="1"/>
</dbReference>
<evidence type="ECO:0000256" key="1">
    <source>
        <dbReference type="ARBA" id="ARBA00004496"/>
    </source>
</evidence>
<keyword evidence="17" id="KW-1185">Reference proteome</keyword>
<dbReference type="PROSITE" id="PS51194">
    <property type="entry name" value="HELICASE_CTER"/>
    <property type="match status" value="1"/>
</dbReference>
<sequence>MGDVVQLLAGMDNVKAVIDPIGKKQSQLITGLSGSARTLVIAAILEQKQKPIVVIAHNLFHANQLMEDFSGMVDEDQLHIFPVDEMVYAEMAIASPEARSERIAAMDFLLSGKPGIVLVPVAGVRKLLPSVELWKENSFEVEMGGELDPSELAQKLVDMGYVRQQLVGNHGEFSIRGGIIDIYPLTEENPVRIDLFDTEVDSMRFFEVGSQRSVNTIESIKILPASDTIYTKELLQQNSGAFNDAVEHNKSLITDDADKQLFAKNLAPIVDAFNYGESINELVMYTDYIYNEKNSILDYMSNDSVMILDDYPRILEAERHAETEESEWVVNKLGARQILQNQKFSHDFKSVIKETEADRLYFVLFQKGMGNVRFDAIHAFQYRNMQQFFGQMPLLKTEMTRWEKQHHTVLVTVPTNERAQKVHQTFEDFEIQSKIVDADSVETGQVQIVIGNFRNGFELPTEKFVLLTERELFNKVAKKKPTRRQTMTNAERIKSYSELNPGDFVVHVNHGIGKYVGMETLEINGVHQDYMSIIYKDDAKLFIPVTQLNLLQKYVSSESKKPKVNKLGGTEWAKTKNKVASKVEDIADELIQLYAARDQEVGYAFGRDTEYQKEFEDAFPYSETEDQLRSTEEIKRDMERKKPMDRLLVGDVGYGKTEVALRAVFKAVQEGKQAAFLVPTTILAQQHYETMVERFADFPVNVSIMSRFRTKKQQTETMKGIKNGQIDVVVGTHRLLSNDLEFSDLGLLIIDEEQRFGVKHKEKLKALKKQVDVLTLTATPIPRTLHMSMLGVRDLSVIETPPSSRYPVQTYVMEQNPGAIREAVEREMARGGQAFYLYNRVETIEKRVSELEALIPDARITYAHGQMTESQLENVLYEFVDGQYDVLVTTTIIETGVDMPNVNTLFVENADHMGLSQLYQLRGRVGRSNRVAYAYLMYQQNKVLNEVSEKRLQAIKDFTELGSGFKIAMRDLSIRGAGNLLGKQQHGFIDSVGFDLYSEMLSEAVVRKRGMEEKEKKTKVEIDLGINAYLPNEYISDQRQKIEIYKRIRELNSHEEYVQLQDDLIDRFGNFPDEVADLLTIGLIKYYGEYALVENIRRKDDEVEITFSKEGTKTLPGEETFRALSEVPLKANVAAAKDQLKVTLRLEKDYLKSIYKWLGHIEKFVQHIAEYRIKEKEQDN</sequence>
<organism evidence="16 17">
    <name type="scientific">Desemzia incerta</name>
    <dbReference type="NCBI Taxonomy" id="82801"/>
    <lineage>
        <taxon>Bacteria</taxon>
        <taxon>Bacillati</taxon>
        <taxon>Bacillota</taxon>
        <taxon>Bacilli</taxon>
        <taxon>Lactobacillales</taxon>
        <taxon>Carnobacteriaceae</taxon>
        <taxon>Desemzia</taxon>
    </lineage>
</organism>
<dbReference type="Gene3D" id="3.40.50.300">
    <property type="entry name" value="P-loop containing nucleotide triphosphate hydrolases"/>
    <property type="match status" value="2"/>
</dbReference>
<evidence type="ECO:0000256" key="11">
    <source>
        <dbReference type="ARBA" id="ARBA00061399"/>
    </source>
</evidence>
<keyword evidence="3 13" id="KW-0547">Nucleotide-binding</keyword>
<dbReference type="EMBL" id="FOXW01000004">
    <property type="protein sequence ID" value="SFQ27659.1"/>
    <property type="molecule type" value="Genomic_DNA"/>
</dbReference>
<dbReference type="InterPro" id="IPR005118">
    <property type="entry name" value="TRCF_C"/>
</dbReference>
<dbReference type="Pfam" id="PF17757">
    <property type="entry name" value="UvrB_inter"/>
    <property type="match status" value="1"/>
</dbReference>
<evidence type="ECO:0000256" key="4">
    <source>
        <dbReference type="ARBA" id="ARBA00022763"/>
    </source>
</evidence>
<reference evidence="16 17" key="1">
    <citation type="submission" date="2016-10" db="EMBL/GenBank/DDBJ databases">
        <authorList>
            <person name="de Groot N.N."/>
        </authorList>
    </citation>
    <scope>NUCLEOTIDE SEQUENCE [LARGE SCALE GENOMIC DNA]</scope>
    <source>
        <strain evidence="16 17">DSM 20581</strain>
    </source>
</reference>
<dbReference type="PROSITE" id="PS51192">
    <property type="entry name" value="HELICASE_ATP_BIND_1"/>
    <property type="match status" value="1"/>
</dbReference>
<dbReference type="Gene3D" id="3.90.1150.50">
    <property type="entry name" value="Transcription-repair-coupling factor, D7 domain"/>
    <property type="match status" value="1"/>
</dbReference>
<keyword evidence="8 13" id="KW-0238">DNA-binding</keyword>
<dbReference type="OrthoDB" id="9804325at2"/>
<dbReference type="InterPro" id="IPR004576">
    <property type="entry name" value="Mfd"/>
</dbReference>
<evidence type="ECO:0000259" key="15">
    <source>
        <dbReference type="PROSITE" id="PS51194"/>
    </source>
</evidence>
<accession>A0A1I5X6P5</accession>
<dbReference type="Pfam" id="PF03461">
    <property type="entry name" value="TRCF"/>
    <property type="match status" value="1"/>
</dbReference>
<dbReference type="GO" id="GO:0006355">
    <property type="term" value="P:regulation of DNA-templated transcription"/>
    <property type="evidence" value="ECO:0007669"/>
    <property type="project" value="UniProtKB-UniRule"/>
</dbReference>
<dbReference type="GO" id="GO:0003678">
    <property type="term" value="F:DNA helicase activity"/>
    <property type="evidence" value="ECO:0007669"/>
    <property type="project" value="TreeGrafter"/>
</dbReference>
<dbReference type="InterPro" id="IPR037235">
    <property type="entry name" value="TRCF-like_C_D7"/>
</dbReference>
<protein>
    <recommendedName>
        <fullName evidence="12 13">Transcription-repair-coupling factor</fullName>
        <shortName evidence="13">TRCF</shortName>
        <ecNumber evidence="13">3.6.4.-</ecNumber>
    </recommendedName>
</protein>
<dbReference type="FunFam" id="3.40.50.300:FF:000546">
    <property type="entry name" value="Transcription-repair-coupling factor"/>
    <property type="match status" value="1"/>
</dbReference>
<dbReference type="PANTHER" id="PTHR47964:SF1">
    <property type="entry name" value="ATP-DEPENDENT DNA HELICASE HOMOLOG RECG, CHLOROPLASTIC"/>
    <property type="match status" value="1"/>
</dbReference>
<comment type="similarity">
    <text evidence="11 13">In the C-terminal section; belongs to the helicase family. RecG subfamily.</text>
</comment>
<dbReference type="CDD" id="cd17991">
    <property type="entry name" value="DEXHc_TRCF"/>
    <property type="match status" value="1"/>
</dbReference>
<dbReference type="SMART" id="SM01058">
    <property type="entry name" value="CarD_TRCF"/>
    <property type="match status" value="1"/>
</dbReference>
<dbReference type="GO" id="GO:0000716">
    <property type="term" value="P:transcription-coupled nucleotide-excision repair, DNA damage recognition"/>
    <property type="evidence" value="ECO:0007669"/>
    <property type="project" value="UniProtKB-UniRule"/>
</dbReference>
<evidence type="ECO:0000259" key="14">
    <source>
        <dbReference type="PROSITE" id="PS51192"/>
    </source>
</evidence>
<evidence type="ECO:0000313" key="16">
    <source>
        <dbReference type="EMBL" id="SFQ27659.1"/>
    </source>
</evidence>
<dbReference type="SUPFAM" id="SSF52540">
    <property type="entry name" value="P-loop containing nucleoside triphosphate hydrolases"/>
    <property type="match status" value="4"/>
</dbReference>
<evidence type="ECO:0000313" key="17">
    <source>
        <dbReference type="Proteomes" id="UP000199136"/>
    </source>
</evidence>
<dbReference type="GO" id="GO:0005524">
    <property type="term" value="F:ATP binding"/>
    <property type="evidence" value="ECO:0007669"/>
    <property type="project" value="UniProtKB-UniRule"/>
</dbReference>
<dbReference type="Gene3D" id="3.30.2060.10">
    <property type="entry name" value="Penicillin-binding protein 1b domain"/>
    <property type="match status" value="1"/>
</dbReference>
<evidence type="ECO:0000256" key="10">
    <source>
        <dbReference type="ARBA" id="ARBA00061104"/>
    </source>
</evidence>
<dbReference type="PANTHER" id="PTHR47964">
    <property type="entry name" value="ATP-DEPENDENT DNA HELICASE HOMOLOG RECG, CHLOROPLASTIC"/>
    <property type="match status" value="1"/>
</dbReference>
<dbReference type="InterPro" id="IPR011545">
    <property type="entry name" value="DEAD/DEAH_box_helicase_dom"/>
</dbReference>
<dbReference type="GO" id="GO:0003684">
    <property type="term" value="F:damaged DNA binding"/>
    <property type="evidence" value="ECO:0007669"/>
    <property type="project" value="InterPro"/>
</dbReference>
<dbReference type="SUPFAM" id="SSF143517">
    <property type="entry name" value="TRCF domain-like"/>
    <property type="match status" value="1"/>
</dbReference>
<dbReference type="AlphaFoldDB" id="A0A1I5X6P5"/>
<dbReference type="GO" id="GO:0016787">
    <property type="term" value="F:hydrolase activity"/>
    <property type="evidence" value="ECO:0007669"/>
    <property type="project" value="UniProtKB-KW"/>
</dbReference>
<dbReference type="HAMAP" id="MF_00969">
    <property type="entry name" value="TRCF"/>
    <property type="match status" value="1"/>
</dbReference>
<keyword evidence="2 13" id="KW-0963">Cytoplasm</keyword>
<dbReference type="InterPro" id="IPR001650">
    <property type="entry name" value="Helicase_C-like"/>
</dbReference>
<evidence type="ECO:0000256" key="3">
    <source>
        <dbReference type="ARBA" id="ARBA00022741"/>
    </source>
</evidence>
<dbReference type="Pfam" id="PF00270">
    <property type="entry name" value="DEAD"/>
    <property type="match status" value="1"/>
</dbReference>
<dbReference type="InterPro" id="IPR041471">
    <property type="entry name" value="UvrB_inter"/>
</dbReference>
<keyword evidence="9 13" id="KW-0234">DNA repair</keyword>
<dbReference type="Gene3D" id="3.40.50.11140">
    <property type="match status" value="1"/>
</dbReference>
<dbReference type="InterPro" id="IPR003711">
    <property type="entry name" value="CarD-like/TRCF_RID"/>
</dbReference>
<keyword evidence="7 13" id="KW-0067">ATP-binding</keyword>
<dbReference type="InterPro" id="IPR047112">
    <property type="entry name" value="RecG/Mfd"/>
</dbReference>
<comment type="subcellular location">
    <subcellularLocation>
        <location evidence="1 13">Cytoplasm</location>
    </subcellularLocation>
</comment>
<dbReference type="GO" id="GO:0005737">
    <property type="term" value="C:cytoplasm"/>
    <property type="evidence" value="ECO:0007669"/>
    <property type="project" value="UniProtKB-SubCell"/>
</dbReference>
<evidence type="ECO:0000256" key="7">
    <source>
        <dbReference type="ARBA" id="ARBA00022840"/>
    </source>
</evidence>
<comment type="similarity">
    <text evidence="10 13">In the N-terminal section; belongs to the UvrB family.</text>
</comment>
<dbReference type="Gene3D" id="3.40.50.11180">
    <property type="match status" value="1"/>
</dbReference>
<dbReference type="SMART" id="SM00490">
    <property type="entry name" value="HELICc"/>
    <property type="match status" value="1"/>
</dbReference>
<dbReference type="EC" id="3.6.4.-" evidence="13"/>
<dbReference type="NCBIfam" id="TIGR00580">
    <property type="entry name" value="mfd"/>
    <property type="match status" value="1"/>
</dbReference>
<evidence type="ECO:0000256" key="6">
    <source>
        <dbReference type="ARBA" id="ARBA00022806"/>
    </source>
</evidence>
<keyword evidence="5 13" id="KW-0378">Hydrolase</keyword>
<proteinExistence type="inferred from homology"/>
<keyword evidence="4 13" id="KW-0227">DNA damage</keyword>
<evidence type="ECO:0000256" key="9">
    <source>
        <dbReference type="ARBA" id="ARBA00023204"/>
    </source>
</evidence>
<evidence type="ECO:0000256" key="13">
    <source>
        <dbReference type="HAMAP-Rule" id="MF_00969"/>
    </source>
</evidence>